<reference evidence="1" key="1">
    <citation type="submission" date="2018-02" db="EMBL/GenBank/DDBJ databases">
        <title>Rhizophora mucronata_Transcriptome.</title>
        <authorList>
            <person name="Meera S.P."/>
            <person name="Sreeshan A."/>
            <person name="Augustine A."/>
        </authorList>
    </citation>
    <scope>NUCLEOTIDE SEQUENCE</scope>
    <source>
        <tissue evidence="1">Leaf</tissue>
    </source>
</reference>
<name>A0A2P2QJJ7_RHIMU</name>
<organism evidence="1">
    <name type="scientific">Rhizophora mucronata</name>
    <name type="common">Asiatic mangrove</name>
    <dbReference type="NCBI Taxonomy" id="61149"/>
    <lineage>
        <taxon>Eukaryota</taxon>
        <taxon>Viridiplantae</taxon>
        <taxon>Streptophyta</taxon>
        <taxon>Embryophyta</taxon>
        <taxon>Tracheophyta</taxon>
        <taxon>Spermatophyta</taxon>
        <taxon>Magnoliopsida</taxon>
        <taxon>eudicotyledons</taxon>
        <taxon>Gunneridae</taxon>
        <taxon>Pentapetalae</taxon>
        <taxon>rosids</taxon>
        <taxon>fabids</taxon>
        <taxon>Malpighiales</taxon>
        <taxon>Rhizophoraceae</taxon>
        <taxon>Rhizophora</taxon>
    </lineage>
</organism>
<accession>A0A2P2QJJ7</accession>
<dbReference type="AlphaFoldDB" id="A0A2P2QJJ7"/>
<evidence type="ECO:0000313" key="1">
    <source>
        <dbReference type="EMBL" id="MBX67067.1"/>
    </source>
</evidence>
<proteinExistence type="predicted"/>
<sequence length="35" mass="4023">MENFWLLARLLLTLLKVNYLGEAHTFLSGTINTQT</sequence>
<protein>
    <submittedName>
        <fullName evidence="1">Uncharacterized protein</fullName>
    </submittedName>
</protein>
<dbReference type="EMBL" id="GGEC01086583">
    <property type="protein sequence ID" value="MBX67067.1"/>
    <property type="molecule type" value="Transcribed_RNA"/>
</dbReference>